<evidence type="ECO:0000313" key="1">
    <source>
        <dbReference type="EMBL" id="CAG8571784.1"/>
    </source>
</evidence>
<gene>
    <name evidence="1" type="ORF">GMARGA_LOCUS5521</name>
</gene>
<comment type="caution">
    <text evidence="1">The sequence shown here is derived from an EMBL/GenBank/DDBJ whole genome shotgun (WGS) entry which is preliminary data.</text>
</comment>
<evidence type="ECO:0000313" key="2">
    <source>
        <dbReference type="Proteomes" id="UP000789901"/>
    </source>
</evidence>
<sequence>MPSHVALLVAVTSKYFYPTNEQPQLCIPRDLVFISGKYVIEKLEQCITVLYASVVNNENPNHEFDVSDVPECILHCMISVMANCKPKEVEDYIYFGVESVKYNSVTSLSAVRMQMTVLYSSQDIRFQKYLGTSATDIDYLRTSALNYKTFKNSSLTPLKHAESSASSRKPGDVGAFEFTETLVDASVKTSSCSKEREKRESEDQ</sequence>
<protein>
    <submittedName>
        <fullName evidence="1">44928_t:CDS:1</fullName>
    </submittedName>
</protein>
<proteinExistence type="predicted"/>
<reference evidence="1 2" key="1">
    <citation type="submission" date="2021-06" db="EMBL/GenBank/DDBJ databases">
        <authorList>
            <person name="Kallberg Y."/>
            <person name="Tangrot J."/>
            <person name="Rosling A."/>
        </authorList>
    </citation>
    <scope>NUCLEOTIDE SEQUENCE [LARGE SCALE GENOMIC DNA]</scope>
    <source>
        <strain evidence="1 2">120-4 pot B 10/14</strain>
    </source>
</reference>
<dbReference type="Proteomes" id="UP000789901">
    <property type="component" value="Unassembled WGS sequence"/>
</dbReference>
<name>A0ABN7UEF3_GIGMA</name>
<keyword evidence="2" id="KW-1185">Reference proteome</keyword>
<organism evidence="1 2">
    <name type="scientific">Gigaspora margarita</name>
    <dbReference type="NCBI Taxonomy" id="4874"/>
    <lineage>
        <taxon>Eukaryota</taxon>
        <taxon>Fungi</taxon>
        <taxon>Fungi incertae sedis</taxon>
        <taxon>Mucoromycota</taxon>
        <taxon>Glomeromycotina</taxon>
        <taxon>Glomeromycetes</taxon>
        <taxon>Diversisporales</taxon>
        <taxon>Gigasporaceae</taxon>
        <taxon>Gigaspora</taxon>
    </lineage>
</organism>
<dbReference type="EMBL" id="CAJVQB010002357">
    <property type="protein sequence ID" value="CAG8571784.1"/>
    <property type="molecule type" value="Genomic_DNA"/>
</dbReference>
<accession>A0ABN7UEF3</accession>